<dbReference type="PANTHER" id="PTHR19860">
    <property type="entry name" value="DDB1- AND CUL4-ASSOCIATED FACTOR 12-RELATED"/>
    <property type="match status" value="1"/>
</dbReference>
<evidence type="ECO:0000313" key="12">
    <source>
        <dbReference type="EMBL" id="CAG9566393.1"/>
    </source>
</evidence>
<proteinExistence type="inferred from homology"/>
<evidence type="ECO:0000256" key="1">
    <source>
        <dbReference type="ARBA" id="ARBA00004123"/>
    </source>
</evidence>
<dbReference type="GO" id="GO:0080008">
    <property type="term" value="C:Cul4-RING E3 ubiquitin ligase complex"/>
    <property type="evidence" value="ECO:0007669"/>
    <property type="project" value="TreeGrafter"/>
</dbReference>
<keyword evidence="8" id="KW-0539">Nucleus</keyword>
<keyword evidence="7" id="KW-0833">Ubl conjugation pathway</keyword>
<dbReference type="OrthoDB" id="9610195at2759"/>
<dbReference type="EMBL" id="CAKASE010000056">
    <property type="protein sequence ID" value="CAG9566393.1"/>
    <property type="molecule type" value="Genomic_DNA"/>
</dbReference>
<evidence type="ECO:0000313" key="13">
    <source>
        <dbReference type="Proteomes" id="UP000789524"/>
    </source>
</evidence>
<dbReference type="PANTHER" id="PTHR19860:SF16">
    <property type="entry name" value="DDB1- AND CUL4-ASSOCIATED FACTOR 12"/>
    <property type="match status" value="1"/>
</dbReference>
<gene>
    <name evidence="12" type="ORF">DCHRY22_LOCUS7039</name>
</gene>
<comment type="similarity">
    <text evidence="9">Belongs to the WD repeat DCAF12 family.</text>
</comment>
<evidence type="ECO:0000256" key="8">
    <source>
        <dbReference type="ARBA" id="ARBA00023242"/>
    </source>
</evidence>
<dbReference type="GO" id="GO:0005634">
    <property type="term" value="C:nucleus"/>
    <property type="evidence" value="ECO:0007669"/>
    <property type="project" value="UniProtKB-SubCell"/>
</dbReference>
<evidence type="ECO:0000256" key="9">
    <source>
        <dbReference type="ARBA" id="ARBA00038022"/>
    </source>
</evidence>
<reference evidence="12" key="1">
    <citation type="submission" date="2021-09" db="EMBL/GenBank/DDBJ databases">
        <authorList>
            <person name="Martin H S."/>
        </authorList>
    </citation>
    <scope>NUCLEOTIDE SEQUENCE</scope>
</reference>
<keyword evidence="6" id="KW-0677">Repeat</keyword>
<dbReference type="InterPro" id="IPR001680">
    <property type="entry name" value="WD40_rpt"/>
</dbReference>
<dbReference type="InterPro" id="IPR036322">
    <property type="entry name" value="WD40_repeat_dom_sf"/>
</dbReference>
<protein>
    <submittedName>
        <fullName evidence="12">(African queen) hypothetical protein</fullName>
    </submittedName>
</protein>
<feature type="domain" description="DDB1- and CUL4-associated factor 12 beta-propeller" evidence="11">
    <location>
        <begin position="102"/>
        <end position="460"/>
    </location>
</feature>
<keyword evidence="5" id="KW-0853">WD repeat</keyword>
<dbReference type="SMART" id="SM00320">
    <property type="entry name" value="WD40"/>
    <property type="match status" value="4"/>
</dbReference>
<name>A0A8J2W1Q4_9NEOP</name>
<evidence type="ECO:0000256" key="10">
    <source>
        <dbReference type="SAM" id="MobiDB-lite"/>
    </source>
</evidence>
<keyword evidence="13" id="KW-1185">Reference proteome</keyword>
<dbReference type="InterPro" id="IPR051191">
    <property type="entry name" value="DCAF12"/>
</dbReference>
<evidence type="ECO:0000256" key="2">
    <source>
        <dbReference type="ARBA" id="ARBA00004496"/>
    </source>
</evidence>
<evidence type="ECO:0000256" key="6">
    <source>
        <dbReference type="ARBA" id="ARBA00022737"/>
    </source>
</evidence>
<dbReference type="SUPFAM" id="SSF50978">
    <property type="entry name" value="WD40 repeat-like"/>
    <property type="match status" value="1"/>
</dbReference>
<organism evidence="12 13">
    <name type="scientific">Danaus chrysippus</name>
    <name type="common">African queen</name>
    <dbReference type="NCBI Taxonomy" id="151541"/>
    <lineage>
        <taxon>Eukaryota</taxon>
        <taxon>Metazoa</taxon>
        <taxon>Ecdysozoa</taxon>
        <taxon>Arthropoda</taxon>
        <taxon>Hexapoda</taxon>
        <taxon>Insecta</taxon>
        <taxon>Pterygota</taxon>
        <taxon>Neoptera</taxon>
        <taxon>Endopterygota</taxon>
        <taxon>Lepidoptera</taxon>
        <taxon>Glossata</taxon>
        <taxon>Ditrysia</taxon>
        <taxon>Papilionoidea</taxon>
        <taxon>Nymphalidae</taxon>
        <taxon>Danainae</taxon>
        <taxon>Danaini</taxon>
        <taxon>Danaina</taxon>
        <taxon>Danaus</taxon>
        <taxon>Anosia</taxon>
    </lineage>
</organism>
<evidence type="ECO:0000256" key="4">
    <source>
        <dbReference type="ARBA" id="ARBA00022490"/>
    </source>
</evidence>
<dbReference type="AlphaFoldDB" id="A0A8J2W1Q4"/>
<evidence type="ECO:0000259" key="11">
    <source>
        <dbReference type="Pfam" id="PF23760"/>
    </source>
</evidence>
<comment type="pathway">
    <text evidence="3">Protein modification; protein ubiquitination.</text>
</comment>
<dbReference type="InterPro" id="IPR015943">
    <property type="entry name" value="WD40/YVTN_repeat-like_dom_sf"/>
</dbReference>
<dbReference type="GO" id="GO:0005737">
    <property type="term" value="C:cytoplasm"/>
    <property type="evidence" value="ECO:0007669"/>
    <property type="project" value="UniProtKB-SubCell"/>
</dbReference>
<dbReference type="Gene3D" id="2.130.10.10">
    <property type="entry name" value="YVTN repeat-like/Quinoprotein amine dehydrogenase"/>
    <property type="match status" value="2"/>
</dbReference>
<evidence type="ECO:0000256" key="7">
    <source>
        <dbReference type="ARBA" id="ARBA00022786"/>
    </source>
</evidence>
<dbReference type="InterPro" id="IPR056151">
    <property type="entry name" value="Beta-prop_DCAF12"/>
</dbReference>
<keyword evidence="4" id="KW-0963">Cytoplasm</keyword>
<evidence type="ECO:0000256" key="3">
    <source>
        <dbReference type="ARBA" id="ARBA00004906"/>
    </source>
</evidence>
<evidence type="ECO:0000256" key="5">
    <source>
        <dbReference type="ARBA" id="ARBA00022574"/>
    </source>
</evidence>
<feature type="compositionally biased region" description="Basic and acidic residues" evidence="10">
    <location>
        <begin position="32"/>
        <end position="45"/>
    </location>
</feature>
<comment type="caution">
    <text evidence="12">The sequence shown here is derived from an EMBL/GenBank/DDBJ whole genome shotgun (WGS) entry which is preliminary data.</text>
</comment>
<sequence>MAQTVRRAIEGRYPSCYIPSRIKERRAKARALRLEQQRKPDKPEDFVCYSDSDSEEETPAQQHRILSTSYNFVDYVRSREIQAPEPRTVEPSYATRHMLTHDMFRETPVNLGNMNKVFCSQWLSDRQVVFGTKCNKLMVYDVRSRSLDAIPTLRPRAPWPGAEHQTGIHALQINPSRTLLATGARNSCELAIYSLPTLDPVCVGEAHKDWILDMCWLDDEFLVTGSRDSRLALWRAPSSPLPRPGPAAHQHYVAPVAVRECRAGQKVRALTFNAKWREIAALTLNGYIHVFSAHSFRQTLSRKLPSCQDLVCLATQESGIYAIGCKSYTLLLDCRTLQSVKKITSRYNGCGIRSASFRGDMLTIGTGLGLLMFYDLRAGKYLESNIHSSKIVTLKASRGYVVNIIFILCSQFPDEEADGFNQGKYVPAIYTHCYDDSGTRIFTAGGPLPAPLVGNYAGLWQTDKICFVWK</sequence>
<feature type="region of interest" description="Disordered" evidence="10">
    <location>
        <begin position="29"/>
        <end position="62"/>
    </location>
</feature>
<accession>A0A8J2W1Q4</accession>
<comment type="subcellular location">
    <subcellularLocation>
        <location evidence="2">Cytoplasm</location>
    </subcellularLocation>
    <subcellularLocation>
        <location evidence="1">Nucleus</location>
    </subcellularLocation>
</comment>
<dbReference type="Pfam" id="PF23760">
    <property type="entry name" value="Beta-prop_DCAF12"/>
    <property type="match status" value="1"/>
</dbReference>
<dbReference type="Proteomes" id="UP000789524">
    <property type="component" value="Unassembled WGS sequence"/>
</dbReference>